<keyword evidence="1" id="KW-0805">Transcription regulation</keyword>
<dbReference type="CDD" id="cd00090">
    <property type="entry name" value="HTH_ARSR"/>
    <property type="match status" value="1"/>
</dbReference>
<protein>
    <submittedName>
        <fullName evidence="5">Winged helix-turn-helix transcriptional regulator</fullName>
    </submittedName>
</protein>
<name>A0ABW3TGT8_9RHOB</name>
<accession>A0ABW3TGT8</accession>
<proteinExistence type="predicted"/>
<evidence type="ECO:0000259" key="4">
    <source>
        <dbReference type="PROSITE" id="PS51118"/>
    </source>
</evidence>
<keyword evidence="2" id="KW-0238">DNA-binding</keyword>
<evidence type="ECO:0000256" key="2">
    <source>
        <dbReference type="ARBA" id="ARBA00023125"/>
    </source>
</evidence>
<dbReference type="Pfam" id="PF01638">
    <property type="entry name" value="HxlR"/>
    <property type="match status" value="1"/>
</dbReference>
<comment type="caution">
    <text evidence="5">The sequence shown here is derived from an EMBL/GenBank/DDBJ whole genome shotgun (WGS) entry which is preliminary data.</text>
</comment>
<dbReference type="InterPro" id="IPR011991">
    <property type="entry name" value="ArsR-like_HTH"/>
</dbReference>
<dbReference type="PANTHER" id="PTHR33204:SF37">
    <property type="entry name" value="HTH-TYPE TRANSCRIPTIONAL REGULATOR YODB"/>
    <property type="match status" value="1"/>
</dbReference>
<sequence>MNEIDKPTMPHGFDLGIVQELERSQYNFCTRPAPCVALSITGEEDAVVKQKPYGLICPITRACELLEPRWTIAILVGLWSGATKFNELRREVGSISPTLLSRRLKELEQLGLVERVSDPATGSVDYLRTETAIALEPALKALGEWAQCHVDAETVMDSGSSASLMWDMRKYFVVDELPRRRVVLQFRFSDEPSEYDRYWVVIQPGAPVEVCTSIPGYDVDLYVETSVISLLGIFMGRSTFEREEDLGELYFSGDKLLSKTINRWLRPHNYASFDGIKQLPADRRRAKQAVG</sequence>
<dbReference type="InterPro" id="IPR036390">
    <property type="entry name" value="WH_DNA-bd_sf"/>
</dbReference>
<dbReference type="PROSITE" id="PS51118">
    <property type="entry name" value="HTH_HXLR"/>
    <property type="match status" value="1"/>
</dbReference>
<dbReference type="Proteomes" id="UP001597151">
    <property type="component" value="Unassembled WGS sequence"/>
</dbReference>
<dbReference type="RefSeq" id="WP_380793380.1">
    <property type="nucleotide sequence ID" value="NZ_JBHTKR010000006.1"/>
</dbReference>
<keyword evidence="3" id="KW-0804">Transcription</keyword>
<dbReference type="EMBL" id="JBHTKR010000006">
    <property type="protein sequence ID" value="MFD1195937.1"/>
    <property type="molecule type" value="Genomic_DNA"/>
</dbReference>
<dbReference type="Gene3D" id="1.10.10.10">
    <property type="entry name" value="Winged helix-like DNA-binding domain superfamily/Winged helix DNA-binding domain"/>
    <property type="match status" value="1"/>
</dbReference>
<dbReference type="SUPFAM" id="SSF46785">
    <property type="entry name" value="Winged helix' DNA-binding domain"/>
    <property type="match status" value="1"/>
</dbReference>
<evidence type="ECO:0000313" key="5">
    <source>
        <dbReference type="EMBL" id="MFD1195937.1"/>
    </source>
</evidence>
<keyword evidence="6" id="KW-1185">Reference proteome</keyword>
<feature type="domain" description="HTH hxlR-type" evidence="4">
    <location>
        <begin position="57"/>
        <end position="154"/>
    </location>
</feature>
<reference evidence="6" key="1">
    <citation type="journal article" date="2019" name="Int. J. Syst. Evol. Microbiol.">
        <title>The Global Catalogue of Microorganisms (GCM) 10K type strain sequencing project: providing services to taxonomists for standard genome sequencing and annotation.</title>
        <authorList>
            <consortium name="The Broad Institute Genomics Platform"/>
            <consortium name="The Broad Institute Genome Sequencing Center for Infectious Disease"/>
            <person name="Wu L."/>
            <person name="Ma J."/>
        </authorList>
    </citation>
    <scope>NUCLEOTIDE SEQUENCE [LARGE SCALE GENOMIC DNA]</scope>
    <source>
        <strain evidence="6">CCUG 55328</strain>
    </source>
</reference>
<evidence type="ECO:0000256" key="1">
    <source>
        <dbReference type="ARBA" id="ARBA00023015"/>
    </source>
</evidence>
<dbReference type="InterPro" id="IPR036388">
    <property type="entry name" value="WH-like_DNA-bd_sf"/>
</dbReference>
<evidence type="ECO:0000313" key="6">
    <source>
        <dbReference type="Proteomes" id="UP001597151"/>
    </source>
</evidence>
<dbReference type="InterPro" id="IPR002577">
    <property type="entry name" value="HTH_HxlR"/>
</dbReference>
<dbReference type="PANTHER" id="PTHR33204">
    <property type="entry name" value="TRANSCRIPTIONAL REGULATOR, MARR FAMILY"/>
    <property type="match status" value="1"/>
</dbReference>
<organism evidence="5 6">
    <name type="scientific">Seohaeicola saemankumensis</name>
    <dbReference type="NCBI Taxonomy" id="481181"/>
    <lineage>
        <taxon>Bacteria</taxon>
        <taxon>Pseudomonadati</taxon>
        <taxon>Pseudomonadota</taxon>
        <taxon>Alphaproteobacteria</taxon>
        <taxon>Rhodobacterales</taxon>
        <taxon>Roseobacteraceae</taxon>
        <taxon>Seohaeicola</taxon>
    </lineage>
</organism>
<evidence type="ECO:0000256" key="3">
    <source>
        <dbReference type="ARBA" id="ARBA00023163"/>
    </source>
</evidence>
<gene>
    <name evidence="5" type="ORF">ACFQ3C_14785</name>
</gene>